<accession>A0ABN5VYM9</accession>
<dbReference type="Pfam" id="PF07729">
    <property type="entry name" value="FCD"/>
    <property type="match status" value="1"/>
</dbReference>
<keyword evidence="3" id="KW-0804">Transcription</keyword>
<evidence type="ECO:0000313" key="6">
    <source>
        <dbReference type="Proteomes" id="UP001321542"/>
    </source>
</evidence>
<evidence type="ECO:0000259" key="4">
    <source>
        <dbReference type="PROSITE" id="PS50949"/>
    </source>
</evidence>
<protein>
    <recommendedName>
        <fullName evidence="4">HTH gntR-type domain-containing protein</fullName>
    </recommendedName>
</protein>
<sequence>MVTGTGRGSQNVNPTLVADQVYEVLAKRIFDGELAAGDRLPVRDLAEQVGTSVMPVREAIRLLVKNGLAVAHPHRGARVREFTVHELLNLYEVRTILEVEATRKGAASVTGDELDKMRGACERMYRAVVQGRVTDALDEDEDLLRHLYRASSNDVLVSTIDSLWIQCRPYKVIGARVALKAHDSSLWTPQPALIDALSAGDTELAVTITRDSLLSARQRLVRQMRVPEGSDQTG</sequence>
<dbReference type="InterPro" id="IPR011711">
    <property type="entry name" value="GntR_C"/>
</dbReference>
<dbReference type="Gene3D" id="1.10.10.10">
    <property type="entry name" value="Winged helix-like DNA-binding domain superfamily/Winged helix DNA-binding domain"/>
    <property type="match status" value="1"/>
</dbReference>
<dbReference type="InterPro" id="IPR000524">
    <property type="entry name" value="Tscrpt_reg_HTH_GntR"/>
</dbReference>
<dbReference type="SUPFAM" id="SSF46785">
    <property type="entry name" value="Winged helix' DNA-binding domain"/>
    <property type="match status" value="1"/>
</dbReference>
<reference evidence="5 6" key="1">
    <citation type="journal article" date="2010" name="ChemBioChem">
        <title>Cloning and characterization of the biosynthetic gene cluster of 16-membered macrolide antibiotic FD-891: involvement of a dual functional cytochrome P450 monooxygenase catalyzing epoxidation and hydroxylation.</title>
        <authorList>
            <person name="Kudo F."/>
            <person name="Motegi A."/>
            <person name="Mizoue K."/>
            <person name="Eguchi T."/>
        </authorList>
    </citation>
    <scope>NUCLEOTIDE SEQUENCE [LARGE SCALE GENOMIC DNA]</scope>
    <source>
        <strain evidence="5 6">A-8890</strain>
    </source>
</reference>
<dbReference type="Pfam" id="PF00392">
    <property type="entry name" value="GntR"/>
    <property type="match status" value="1"/>
</dbReference>
<gene>
    <name evidence="5" type="ORF">SGFS_097620</name>
</gene>
<proteinExistence type="predicted"/>
<feature type="domain" description="HTH gntR-type" evidence="4">
    <location>
        <begin position="15"/>
        <end position="82"/>
    </location>
</feature>
<evidence type="ECO:0000256" key="3">
    <source>
        <dbReference type="ARBA" id="ARBA00023163"/>
    </source>
</evidence>
<dbReference type="PANTHER" id="PTHR43537">
    <property type="entry name" value="TRANSCRIPTIONAL REGULATOR, GNTR FAMILY"/>
    <property type="match status" value="1"/>
</dbReference>
<evidence type="ECO:0000256" key="1">
    <source>
        <dbReference type="ARBA" id="ARBA00023015"/>
    </source>
</evidence>
<evidence type="ECO:0000313" key="5">
    <source>
        <dbReference type="EMBL" id="BBC38468.1"/>
    </source>
</evidence>
<evidence type="ECO:0000256" key="2">
    <source>
        <dbReference type="ARBA" id="ARBA00023125"/>
    </source>
</evidence>
<organism evidence="5 6">
    <name type="scientific">Streptomyces graminofaciens</name>
    <dbReference type="NCBI Taxonomy" id="68212"/>
    <lineage>
        <taxon>Bacteria</taxon>
        <taxon>Bacillati</taxon>
        <taxon>Actinomycetota</taxon>
        <taxon>Actinomycetes</taxon>
        <taxon>Kitasatosporales</taxon>
        <taxon>Streptomycetaceae</taxon>
        <taxon>Streptomyces</taxon>
    </lineage>
</organism>
<dbReference type="Proteomes" id="UP001321542">
    <property type="component" value="Chromosome"/>
</dbReference>
<dbReference type="CDD" id="cd07377">
    <property type="entry name" value="WHTH_GntR"/>
    <property type="match status" value="1"/>
</dbReference>
<dbReference type="SMART" id="SM00345">
    <property type="entry name" value="HTH_GNTR"/>
    <property type="match status" value="1"/>
</dbReference>
<dbReference type="Gene3D" id="1.20.120.530">
    <property type="entry name" value="GntR ligand-binding domain-like"/>
    <property type="match status" value="1"/>
</dbReference>
<dbReference type="InterPro" id="IPR036388">
    <property type="entry name" value="WH-like_DNA-bd_sf"/>
</dbReference>
<keyword evidence="6" id="KW-1185">Reference proteome</keyword>
<keyword evidence="1" id="KW-0805">Transcription regulation</keyword>
<reference evidence="5 6" key="2">
    <citation type="journal article" date="2023" name="ChemBioChem">
        <title>Acyltransferase Domain Exchange between Two Independent Type I Polyketide Synthases in the Same Producer Strain of Macrolide Antibiotics.</title>
        <authorList>
            <person name="Kudo F."/>
            <person name="Kishikawa K."/>
            <person name="Tsuboi K."/>
            <person name="Kido T."/>
            <person name="Usui T."/>
            <person name="Hashimoto J."/>
            <person name="Shin-Ya K."/>
            <person name="Miyanaga A."/>
            <person name="Eguchi T."/>
        </authorList>
    </citation>
    <scope>NUCLEOTIDE SEQUENCE [LARGE SCALE GENOMIC DNA]</scope>
    <source>
        <strain evidence="5 6">A-8890</strain>
    </source>
</reference>
<keyword evidence="2" id="KW-0238">DNA-binding</keyword>
<name>A0ABN5VYM9_9ACTN</name>
<dbReference type="SMART" id="SM00895">
    <property type="entry name" value="FCD"/>
    <property type="match status" value="1"/>
</dbReference>
<dbReference type="InterPro" id="IPR008920">
    <property type="entry name" value="TF_FadR/GntR_C"/>
</dbReference>
<dbReference type="SUPFAM" id="SSF48008">
    <property type="entry name" value="GntR ligand-binding domain-like"/>
    <property type="match status" value="1"/>
</dbReference>
<dbReference type="InterPro" id="IPR036390">
    <property type="entry name" value="WH_DNA-bd_sf"/>
</dbReference>
<dbReference type="EMBL" id="AP018448">
    <property type="protein sequence ID" value="BBC38468.1"/>
    <property type="molecule type" value="Genomic_DNA"/>
</dbReference>
<dbReference type="PROSITE" id="PS50949">
    <property type="entry name" value="HTH_GNTR"/>
    <property type="match status" value="1"/>
</dbReference>
<dbReference type="PANTHER" id="PTHR43537:SF5">
    <property type="entry name" value="UXU OPERON TRANSCRIPTIONAL REGULATOR"/>
    <property type="match status" value="1"/>
</dbReference>